<dbReference type="PROSITE" id="PS50957">
    <property type="entry name" value="JOSEPHIN"/>
    <property type="match status" value="1"/>
</dbReference>
<dbReference type="InterPro" id="IPR003903">
    <property type="entry name" value="UIM_dom"/>
</dbReference>
<sequence length="276" mass="31521">MESFTETRIQMETIFHEKQEGSLCGQHCLNALLQAEYFTAVDLAQLAQDIDEQERHRMAEGGEHRDEYRRFIESPSDNMDDSGFFSVQVIASALKVWSLDLIAFNGSNEISLAAQTDPTEHWFTIRKIGRQWFNLNSLLTGPELISDTYLSLFLTQLQREGYSIFIVNVNGILPNCNADNVLAEQMVTQTEKPRLLSEVNKSKTKSKVRNQSLTEEENRELEEVMKMSIESNAEEEKRQLEAALAMSLESTSKPLNQFPSEEEMLDRALKMSLEAL</sequence>
<evidence type="ECO:0000256" key="14">
    <source>
        <dbReference type="ARBA" id="ARBA00060106"/>
    </source>
</evidence>
<comment type="subcellular location">
    <subcellularLocation>
        <location evidence="3">Cytoplasm</location>
    </subcellularLocation>
    <subcellularLocation>
        <location evidence="2">Nucleus</location>
    </subcellularLocation>
</comment>
<dbReference type="Gene3D" id="3.90.70.40">
    <property type="match status" value="1"/>
</dbReference>
<dbReference type="EMBL" id="CAJPIZ010000028">
    <property type="protein sequence ID" value="CAG2100106.1"/>
    <property type="molecule type" value="Genomic_DNA"/>
</dbReference>
<evidence type="ECO:0000256" key="20">
    <source>
        <dbReference type="SAM" id="MobiDB-lite"/>
    </source>
</evidence>
<evidence type="ECO:0000313" key="23">
    <source>
        <dbReference type="Proteomes" id="UP000759131"/>
    </source>
</evidence>
<evidence type="ECO:0000256" key="13">
    <source>
        <dbReference type="ARBA" id="ARBA00023242"/>
    </source>
</evidence>
<evidence type="ECO:0000256" key="7">
    <source>
        <dbReference type="ARBA" id="ARBA00022737"/>
    </source>
</evidence>
<dbReference type="SMART" id="SM01246">
    <property type="entry name" value="Josephin"/>
    <property type="match status" value="1"/>
</dbReference>
<evidence type="ECO:0000256" key="10">
    <source>
        <dbReference type="ARBA" id="ARBA00022807"/>
    </source>
</evidence>
<feature type="active site" description="Proton acceptor" evidence="18">
    <location>
        <position position="121"/>
    </location>
</feature>
<dbReference type="GO" id="GO:0004843">
    <property type="term" value="F:cysteine-type deubiquitinase activity"/>
    <property type="evidence" value="ECO:0007669"/>
    <property type="project" value="UniProtKB-EC"/>
</dbReference>
<protein>
    <recommendedName>
        <fullName evidence="16">Ataxin-3 homolog</fullName>
        <ecNumber evidence="4">3.4.19.12</ecNumber>
    </recommendedName>
    <alternativeName>
        <fullName evidence="17">Machado-Joseph disease-like protein</fullName>
    </alternativeName>
</protein>
<keyword evidence="11" id="KW-0805">Transcription regulation</keyword>
<dbReference type="Pfam" id="PF02099">
    <property type="entry name" value="Josephin"/>
    <property type="match status" value="1"/>
</dbReference>
<feature type="active site" evidence="18 19">
    <location>
        <position position="136"/>
    </location>
</feature>
<reference evidence="22" key="1">
    <citation type="submission" date="2020-11" db="EMBL/GenBank/DDBJ databases">
        <authorList>
            <person name="Tran Van P."/>
        </authorList>
    </citation>
    <scope>NUCLEOTIDE SEQUENCE</scope>
</reference>
<keyword evidence="13" id="KW-0539">Nucleus</keyword>
<dbReference type="GO" id="GO:0005634">
    <property type="term" value="C:nucleus"/>
    <property type="evidence" value="ECO:0007669"/>
    <property type="project" value="UniProtKB-SubCell"/>
</dbReference>
<dbReference type="GO" id="GO:0006508">
    <property type="term" value="P:proteolysis"/>
    <property type="evidence" value="ECO:0007669"/>
    <property type="project" value="UniProtKB-KW"/>
</dbReference>
<feature type="active site" evidence="19">
    <location>
        <position position="121"/>
    </location>
</feature>
<keyword evidence="7" id="KW-0677">Repeat</keyword>
<dbReference type="EMBL" id="OC854603">
    <property type="protein sequence ID" value="CAD7619676.1"/>
    <property type="molecule type" value="Genomic_DNA"/>
</dbReference>
<dbReference type="PRINTS" id="PR01233">
    <property type="entry name" value="JOSEPHIN"/>
</dbReference>
<keyword evidence="6" id="KW-0645">Protease</keyword>
<feature type="active site" description="Nucleophile" evidence="18">
    <location>
        <position position="24"/>
    </location>
</feature>
<keyword evidence="8" id="KW-0833">Ubl conjugation pathway</keyword>
<evidence type="ECO:0000259" key="21">
    <source>
        <dbReference type="PROSITE" id="PS50957"/>
    </source>
</evidence>
<evidence type="ECO:0000256" key="3">
    <source>
        <dbReference type="ARBA" id="ARBA00004496"/>
    </source>
</evidence>
<evidence type="ECO:0000256" key="12">
    <source>
        <dbReference type="ARBA" id="ARBA00023163"/>
    </source>
</evidence>
<evidence type="ECO:0000256" key="4">
    <source>
        <dbReference type="ARBA" id="ARBA00012759"/>
    </source>
</evidence>
<comment type="catalytic activity">
    <reaction evidence="1">
        <text>Thiol-dependent hydrolysis of ester, thioester, amide, peptide and isopeptide bonds formed by the C-terminal Gly of ubiquitin (a 76-residue protein attached to proteins as an intracellular targeting signal).</text>
        <dbReference type="EC" id="3.4.19.12"/>
    </reaction>
</comment>
<dbReference type="GO" id="GO:0016579">
    <property type="term" value="P:protein deubiquitination"/>
    <property type="evidence" value="ECO:0007669"/>
    <property type="project" value="InterPro"/>
</dbReference>
<accession>A0A7R9KBG2</accession>
<comment type="function">
    <text evidence="14">Acts as a chain editing deubiquitinating enzyme that binds and cleaves 'Lys-48'-linked polyubiquitin chains, with a preference for chains containing four or more ubiquitin molecules thereby modulating protein degradation by the ubiquitin-proteasome pathway. Probably by regulating the IGF-1-insulin-like pathway, regulates lifespan. Regulates germline DNA double-strand-break repair and apoptosis in response to DNA damage by recruiting E4 ubiquitin-protein ligase ufd-2 to DNA repair foci. Interacts with key regulators of transcription and represses transcription. Acts as a histone-binding protein that regulates transcription.</text>
</comment>
<dbReference type="AlphaFoldDB" id="A0A7R9KBG2"/>
<organism evidence="22">
    <name type="scientific">Medioppia subpectinata</name>
    <dbReference type="NCBI Taxonomy" id="1979941"/>
    <lineage>
        <taxon>Eukaryota</taxon>
        <taxon>Metazoa</taxon>
        <taxon>Ecdysozoa</taxon>
        <taxon>Arthropoda</taxon>
        <taxon>Chelicerata</taxon>
        <taxon>Arachnida</taxon>
        <taxon>Acari</taxon>
        <taxon>Acariformes</taxon>
        <taxon>Sarcoptiformes</taxon>
        <taxon>Oribatida</taxon>
        <taxon>Brachypylina</taxon>
        <taxon>Oppioidea</taxon>
        <taxon>Oppiidae</taxon>
        <taxon>Medioppia</taxon>
    </lineage>
</organism>
<evidence type="ECO:0000313" key="22">
    <source>
        <dbReference type="EMBL" id="CAD7619676.1"/>
    </source>
</evidence>
<dbReference type="PANTHER" id="PTHR14159">
    <property type="entry name" value="ATAXIN-3-RELATED"/>
    <property type="match status" value="1"/>
</dbReference>
<dbReference type="FunFam" id="1.10.287.10:FF:000018">
    <property type="entry name" value="Ataxin-3 homolog"/>
    <property type="match status" value="1"/>
</dbReference>
<feature type="active site" evidence="19">
    <location>
        <position position="24"/>
    </location>
</feature>
<name>A0A7R9KBG2_9ACAR</name>
<dbReference type="InterPro" id="IPR033865">
    <property type="entry name" value="Ataxin-3"/>
</dbReference>
<keyword evidence="12" id="KW-0804">Transcription</keyword>
<keyword evidence="23" id="KW-1185">Reference proteome</keyword>
<evidence type="ECO:0000256" key="1">
    <source>
        <dbReference type="ARBA" id="ARBA00000707"/>
    </source>
</evidence>
<dbReference type="PANTHER" id="PTHR14159:SF0">
    <property type="entry name" value="ATAXIN-3-RELATED"/>
    <property type="match status" value="1"/>
</dbReference>
<proteinExistence type="predicted"/>
<evidence type="ECO:0000256" key="15">
    <source>
        <dbReference type="ARBA" id="ARBA00063584"/>
    </source>
</evidence>
<evidence type="ECO:0000256" key="5">
    <source>
        <dbReference type="ARBA" id="ARBA00022490"/>
    </source>
</evidence>
<evidence type="ECO:0000256" key="2">
    <source>
        <dbReference type="ARBA" id="ARBA00004123"/>
    </source>
</evidence>
<dbReference type="OrthoDB" id="10063692at2759"/>
<evidence type="ECO:0000256" key="6">
    <source>
        <dbReference type="ARBA" id="ARBA00022670"/>
    </source>
</evidence>
<dbReference type="Proteomes" id="UP000759131">
    <property type="component" value="Unassembled WGS sequence"/>
</dbReference>
<feature type="domain" description="Josephin" evidence="21">
    <location>
        <begin position="11"/>
        <end position="182"/>
    </location>
</feature>
<evidence type="ECO:0000256" key="8">
    <source>
        <dbReference type="ARBA" id="ARBA00022786"/>
    </source>
</evidence>
<evidence type="ECO:0000256" key="19">
    <source>
        <dbReference type="PROSITE-ProRule" id="PRU00331"/>
    </source>
</evidence>
<evidence type="ECO:0000256" key="11">
    <source>
        <dbReference type="ARBA" id="ARBA00023015"/>
    </source>
</evidence>
<keyword evidence="5" id="KW-0963">Cytoplasm</keyword>
<evidence type="ECO:0000256" key="9">
    <source>
        <dbReference type="ARBA" id="ARBA00022801"/>
    </source>
</evidence>
<dbReference type="GO" id="GO:0005737">
    <property type="term" value="C:cytoplasm"/>
    <property type="evidence" value="ECO:0007669"/>
    <property type="project" value="UniProtKB-SubCell"/>
</dbReference>
<dbReference type="Gene3D" id="1.10.287.10">
    <property type="entry name" value="S15/NS1, RNA-binding"/>
    <property type="match status" value="1"/>
</dbReference>
<evidence type="ECO:0000256" key="17">
    <source>
        <dbReference type="ARBA" id="ARBA00082365"/>
    </source>
</evidence>
<gene>
    <name evidence="22" type="ORF">OSB1V03_LOCUS176</name>
</gene>
<evidence type="ECO:0000256" key="16">
    <source>
        <dbReference type="ARBA" id="ARBA00069055"/>
    </source>
</evidence>
<dbReference type="EC" id="3.4.19.12" evidence="4"/>
<dbReference type="PROSITE" id="PS50330">
    <property type="entry name" value="UIM"/>
    <property type="match status" value="1"/>
</dbReference>
<comment type="subunit">
    <text evidence="15">Forms a complex composed of deubiquitinating enzyme atx-3, adapter ubxn-5 and cdc-48.1. Forms a complex composed of deubiquitinating enzyme atx-3, E4 ubiquitin-protein ligase ufd-2 and cdc-48.1. Interacts (via RRDR motif) with cdc-48.1 (via N-terminus) and cdc-48.2 (via N-terminus); the interaction with cdc-48.1 is not required for atx-3 enzymatic activity. Interacts (via C-terminus) with ubxn-5. May interact with ned-8.</text>
</comment>
<keyword evidence="9 19" id="KW-0378">Hydrolase</keyword>
<feature type="region of interest" description="Disordered" evidence="20">
    <location>
        <begin position="199"/>
        <end position="220"/>
    </location>
</feature>
<evidence type="ECO:0000256" key="18">
    <source>
        <dbReference type="PIRSR" id="PIRSR633865-1"/>
    </source>
</evidence>
<dbReference type="InterPro" id="IPR006155">
    <property type="entry name" value="Josephin"/>
</dbReference>
<keyword evidence="10" id="KW-0788">Thiol protease</keyword>